<evidence type="ECO:0000256" key="1">
    <source>
        <dbReference type="SAM" id="MobiDB-lite"/>
    </source>
</evidence>
<sequence>MARAFEASHQAYARGDGAGAKELSNQGKRHQAEMERLNREASEWIFVENNKDSARGEVDLHGLYVKEAIAYTDRAINEAKARGDTEVHLIVGKGLHSKSGTAKIKPAIEDLMRKHQLVAELDPHNAGVLIVSLDGHDRGGSVVQPDELARGIQGEGDRCVIM</sequence>
<feature type="domain" description="Smr" evidence="2">
    <location>
        <begin position="58"/>
        <end position="134"/>
    </location>
</feature>
<accession>A0A0C3P144</accession>
<dbReference type="PANTHER" id="PTHR47417:SF1">
    <property type="entry name" value="SMR DOMAIN-CONTAINING PROTEIN YPL199C"/>
    <property type="match status" value="1"/>
</dbReference>
<dbReference type="AlphaFoldDB" id="A0A0C3P144"/>
<name>A0A0C3P144_PHLG1</name>
<dbReference type="InterPro" id="IPR002625">
    <property type="entry name" value="Smr_dom"/>
</dbReference>
<dbReference type="Pfam" id="PF01713">
    <property type="entry name" value="Smr"/>
    <property type="match status" value="1"/>
</dbReference>
<dbReference type="InterPro" id="IPR053020">
    <property type="entry name" value="Smr_domain_protein"/>
</dbReference>
<dbReference type="STRING" id="745531.A0A0C3P144"/>
<dbReference type="EMBL" id="KN840445">
    <property type="protein sequence ID" value="KIP11519.1"/>
    <property type="molecule type" value="Genomic_DNA"/>
</dbReference>
<evidence type="ECO:0000313" key="4">
    <source>
        <dbReference type="Proteomes" id="UP000053257"/>
    </source>
</evidence>
<dbReference type="SUPFAM" id="SSF160443">
    <property type="entry name" value="SMR domain-like"/>
    <property type="match status" value="1"/>
</dbReference>
<proteinExistence type="predicted"/>
<keyword evidence="4" id="KW-1185">Reference proteome</keyword>
<evidence type="ECO:0000313" key="3">
    <source>
        <dbReference type="EMBL" id="KIP11519.1"/>
    </source>
</evidence>
<dbReference type="SMART" id="SM01162">
    <property type="entry name" value="DUF1771"/>
    <property type="match status" value="1"/>
</dbReference>
<dbReference type="Proteomes" id="UP000053257">
    <property type="component" value="Unassembled WGS sequence"/>
</dbReference>
<dbReference type="Gene3D" id="3.30.1370.110">
    <property type="match status" value="1"/>
</dbReference>
<evidence type="ECO:0000259" key="2">
    <source>
        <dbReference type="PROSITE" id="PS50828"/>
    </source>
</evidence>
<dbReference type="HOGENOM" id="CLU_062475_1_1_1"/>
<feature type="region of interest" description="Disordered" evidence="1">
    <location>
        <begin position="16"/>
        <end position="35"/>
    </location>
</feature>
<dbReference type="InterPro" id="IPR013899">
    <property type="entry name" value="DUF1771"/>
</dbReference>
<dbReference type="SMART" id="SM00463">
    <property type="entry name" value="SMR"/>
    <property type="match status" value="1"/>
</dbReference>
<dbReference type="InterPro" id="IPR036063">
    <property type="entry name" value="Smr_dom_sf"/>
</dbReference>
<organism evidence="3 4">
    <name type="scientific">Phlebiopsis gigantea (strain 11061_1 CR5-6)</name>
    <name type="common">White-rot fungus</name>
    <name type="synonym">Peniophora gigantea</name>
    <dbReference type="NCBI Taxonomy" id="745531"/>
    <lineage>
        <taxon>Eukaryota</taxon>
        <taxon>Fungi</taxon>
        <taxon>Dikarya</taxon>
        <taxon>Basidiomycota</taxon>
        <taxon>Agaricomycotina</taxon>
        <taxon>Agaricomycetes</taxon>
        <taxon>Polyporales</taxon>
        <taxon>Phanerochaetaceae</taxon>
        <taxon>Phlebiopsis</taxon>
    </lineage>
</organism>
<dbReference type="OrthoDB" id="3231855at2759"/>
<dbReference type="PROSITE" id="PS50828">
    <property type="entry name" value="SMR"/>
    <property type="match status" value="1"/>
</dbReference>
<gene>
    <name evidence="3" type="ORF">PHLGIDRAFT_17924</name>
</gene>
<reference evidence="3 4" key="1">
    <citation type="journal article" date="2014" name="PLoS Genet.">
        <title>Analysis of the Phlebiopsis gigantea genome, transcriptome and secretome provides insight into its pioneer colonization strategies of wood.</title>
        <authorList>
            <person name="Hori C."/>
            <person name="Ishida T."/>
            <person name="Igarashi K."/>
            <person name="Samejima M."/>
            <person name="Suzuki H."/>
            <person name="Master E."/>
            <person name="Ferreira P."/>
            <person name="Ruiz-Duenas F.J."/>
            <person name="Held B."/>
            <person name="Canessa P."/>
            <person name="Larrondo L.F."/>
            <person name="Schmoll M."/>
            <person name="Druzhinina I.S."/>
            <person name="Kubicek C.P."/>
            <person name="Gaskell J.A."/>
            <person name="Kersten P."/>
            <person name="St John F."/>
            <person name="Glasner J."/>
            <person name="Sabat G."/>
            <person name="Splinter BonDurant S."/>
            <person name="Syed K."/>
            <person name="Yadav J."/>
            <person name="Mgbeahuruike A.C."/>
            <person name="Kovalchuk A."/>
            <person name="Asiegbu F.O."/>
            <person name="Lackner G."/>
            <person name="Hoffmeister D."/>
            <person name="Rencoret J."/>
            <person name="Gutierrez A."/>
            <person name="Sun H."/>
            <person name="Lindquist E."/>
            <person name="Barry K."/>
            <person name="Riley R."/>
            <person name="Grigoriev I.V."/>
            <person name="Henrissat B."/>
            <person name="Kues U."/>
            <person name="Berka R.M."/>
            <person name="Martinez A.T."/>
            <person name="Covert S.F."/>
            <person name="Blanchette R.A."/>
            <person name="Cullen D."/>
        </authorList>
    </citation>
    <scope>NUCLEOTIDE SEQUENCE [LARGE SCALE GENOMIC DNA]</scope>
    <source>
        <strain evidence="3 4">11061_1 CR5-6</strain>
    </source>
</reference>
<dbReference type="PANTHER" id="PTHR47417">
    <property type="entry name" value="SMR DOMAIN-CONTAINING PROTEIN YPL199C"/>
    <property type="match status" value="1"/>
</dbReference>
<dbReference type="Pfam" id="PF08590">
    <property type="entry name" value="DUF1771"/>
    <property type="match status" value="1"/>
</dbReference>
<protein>
    <recommendedName>
        <fullName evidence="2">Smr domain-containing protein</fullName>
    </recommendedName>
</protein>